<reference evidence="3 4" key="1">
    <citation type="submission" date="2018-01" db="EMBL/GenBank/DDBJ databases">
        <title>Genome sequence of a Cantenovulum-like bacteria.</title>
        <authorList>
            <person name="Tan W.R."/>
            <person name="Lau N.-S."/>
            <person name="Go F."/>
            <person name="Amirul A.-A.A."/>
        </authorList>
    </citation>
    <scope>NUCLEOTIDE SEQUENCE [LARGE SCALE GENOMIC DNA]</scope>
    <source>
        <strain evidence="3 4">CCB-QB4</strain>
    </source>
</reference>
<dbReference type="RefSeq" id="WP_108601549.1">
    <property type="nucleotide sequence ID" value="NZ_CP026604.1"/>
</dbReference>
<name>A0A2S0VMM4_9ALTE</name>
<evidence type="ECO:0000256" key="1">
    <source>
        <dbReference type="SAM" id="MobiDB-lite"/>
    </source>
</evidence>
<evidence type="ECO:0000256" key="2">
    <source>
        <dbReference type="SAM" id="SignalP"/>
    </source>
</evidence>
<feature type="signal peptide" evidence="2">
    <location>
        <begin position="1"/>
        <end position="35"/>
    </location>
</feature>
<dbReference type="OrthoDB" id="315328at2"/>
<dbReference type="InterPro" id="IPR013783">
    <property type="entry name" value="Ig-like_fold"/>
</dbReference>
<proteinExistence type="predicted"/>
<evidence type="ECO:0000313" key="3">
    <source>
        <dbReference type="EMBL" id="AWB65473.1"/>
    </source>
</evidence>
<keyword evidence="4" id="KW-1185">Reference proteome</keyword>
<accession>A0A2S0VMM4</accession>
<dbReference type="Pfam" id="PF17957">
    <property type="entry name" value="Big_7"/>
    <property type="match status" value="2"/>
</dbReference>
<dbReference type="AlphaFoldDB" id="A0A2S0VMM4"/>
<evidence type="ECO:0000313" key="4">
    <source>
        <dbReference type="Proteomes" id="UP000244441"/>
    </source>
</evidence>
<dbReference type="KEGG" id="cate:C2869_03045"/>
<dbReference type="Pfam" id="PF15892">
    <property type="entry name" value="BNR_4"/>
    <property type="match status" value="1"/>
</dbReference>
<feature type="chain" id="PRO_5015583506" evidence="2">
    <location>
        <begin position="36"/>
        <end position="778"/>
    </location>
</feature>
<organism evidence="3 4">
    <name type="scientific">Saccharobesus litoralis</name>
    <dbReference type="NCBI Taxonomy" id="2172099"/>
    <lineage>
        <taxon>Bacteria</taxon>
        <taxon>Pseudomonadati</taxon>
        <taxon>Pseudomonadota</taxon>
        <taxon>Gammaproteobacteria</taxon>
        <taxon>Alteromonadales</taxon>
        <taxon>Alteromonadaceae</taxon>
        <taxon>Saccharobesus</taxon>
    </lineage>
</organism>
<sequence length="778" mass="86371">MKTRQKTNNNLKLTPQFLARSLAIPFTLLSAQILAATPVLDKEITISDKGLYFNGEKKASTGKAVSDPDVGPQQYDYIYGRAINPHGDCIKTYKHFVFVTWYEGGKQDRSLMLTRYNTITGTSKTIEFPHRHTGYQNRWWVGETHNTISLGLSPKNESIHMVFDQHSLSATNPTDGTAANDYFKYYYSKPNSLTVPDDQFTLDLFVKDDYFAANDPINAYDNPNNETDEYKHITLTGEINATKFANLTYPKFFLTNEGDLFLYMRKGRSKNGRFAYIKYDGEKWQSSFRDFNRSEAKSRGFDYNYGVYGQMKYAGGKIRIGFQQRADVSTDRYLYQNGFFGAYSDDPAGVTDWKNYKGESIDTPLIDTNLIKVSEPGDTVTGDEKDRFSMVGGFDWNVTERGDVHFIGKVTDKLQGGHTYVHTYRKAGDTDFTTSTDFAGAEELYAYGDNIYIIGLNNGRPYVEKAEGGTNNFERIYEQTTGKEYEKGVPHIDDGKLYYYLMEKSAQITGDARPLSLQIIDLKLNVAGPTINLTEQPTSLKLGYDAIKIAIEPTASEEGVTINSAALYINGTLVSEQTSAPYYWDESANALMNLPAGTHAMKVVVTDSAGGKTEETASFSVVESTPPTISFNSPITELTEGYSFYSVAVDADVASSSVTIAKVALYVNDNLISEDDSAPYYWNEANTSALKNLPAGNHTIKAVVTNSLDEMAETSLQLMVKAQDVNSQPDLPDPVTGDKGTETASSDSGGGSTNLWALAVFTLLTLRRLLVKTARNSH</sequence>
<dbReference type="Proteomes" id="UP000244441">
    <property type="component" value="Chromosome"/>
</dbReference>
<feature type="region of interest" description="Disordered" evidence="1">
    <location>
        <begin position="725"/>
        <end position="749"/>
    </location>
</feature>
<dbReference type="EMBL" id="CP026604">
    <property type="protein sequence ID" value="AWB65473.1"/>
    <property type="molecule type" value="Genomic_DNA"/>
</dbReference>
<dbReference type="Gene3D" id="2.60.40.10">
    <property type="entry name" value="Immunoglobulins"/>
    <property type="match status" value="2"/>
</dbReference>
<protein>
    <submittedName>
        <fullName evidence="3">Uncharacterized protein</fullName>
    </submittedName>
</protein>
<gene>
    <name evidence="3" type="ORF">C2869_03045</name>
</gene>
<keyword evidence="2" id="KW-0732">Signal</keyword>